<gene>
    <name evidence="2" type="ORF">P1J78_14940</name>
</gene>
<evidence type="ECO:0000313" key="3">
    <source>
        <dbReference type="Proteomes" id="UP001220964"/>
    </source>
</evidence>
<reference evidence="2" key="1">
    <citation type="submission" date="2023-03" db="EMBL/GenBank/DDBJ databases">
        <title>Multiphase analysis and comparison of six strains from genera Psychromarinibacter, Lutimaribacter, and Maritimibacter, including a novel species: Psychromarinibacter sediminicola sp. nov.</title>
        <authorList>
            <person name="Wang Y.-H."/>
            <person name="Ye M.-Q."/>
            <person name="Du Z.-J."/>
        </authorList>
    </citation>
    <scope>NUCLEOTIDE SEQUENCE</scope>
    <source>
        <strain evidence="2">C21-152</strain>
    </source>
</reference>
<evidence type="ECO:0000259" key="1">
    <source>
        <dbReference type="Pfam" id="PF19834"/>
    </source>
</evidence>
<sequence length="145" mass="16549">MKVGPELTDFLGLWVLERHVEDRLSHHAPRFEGTAEFTPDGAGLAYVESGLLHVPGQASLQAERRYFWRRQGVGLAVVFEDGRPFHVIEAGLTPVAHHDCAPDVYRVRYDFTGWPAWQAVWQVKGQRKDYRMVSAYRRAGGDRPF</sequence>
<organism evidence="2 3">
    <name type="scientific">Psychromarinibacter sediminicola</name>
    <dbReference type="NCBI Taxonomy" id="3033385"/>
    <lineage>
        <taxon>Bacteria</taxon>
        <taxon>Pseudomonadati</taxon>
        <taxon>Pseudomonadota</taxon>
        <taxon>Alphaproteobacteria</taxon>
        <taxon>Rhodobacterales</taxon>
        <taxon>Paracoccaceae</taxon>
        <taxon>Psychromarinibacter</taxon>
    </lineage>
</organism>
<dbReference type="RefSeq" id="WP_275568174.1">
    <property type="nucleotide sequence ID" value="NZ_JARGYC010000040.1"/>
</dbReference>
<dbReference type="EMBL" id="JARGYC010000040">
    <property type="protein sequence ID" value="MDF0602036.1"/>
    <property type="molecule type" value="Genomic_DNA"/>
</dbReference>
<proteinExistence type="predicted"/>
<dbReference type="Pfam" id="PF19834">
    <property type="entry name" value="DUF6314"/>
    <property type="match status" value="1"/>
</dbReference>
<keyword evidence="3" id="KW-1185">Reference proteome</keyword>
<name>A0AAE3NU21_9RHOB</name>
<protein>
    <submittedName>
        <fullName evidence="2">DUF6314 family protein</fullName>
    </submittedName>
</protein>
<comment type="caution">
    <text evidence="2">The sequence shown here is derived from an EMBL/GenBank/DDBJ whole genome shotgun (WGS) entry which is preliminary data.</text>
</comment>
<dbReference type="AlphaFoldDB" id="A0AAE3NU21"/>
<feature type="domain" description="DUF6314" evidence="1">
    <location>
        <begin position="10"/>
        <end position="138"/>
    </location>
</feature>
<dbReference type="InterPro" id="IPR045632">
    <property type="entry name" value="DUF6314"/>
</dbReference>
<accession>A0AAE3NU21</accession>
<dbReference type="Proteomes" id="UP001220964">
    <property type="component" value="Unassembled WGS sequence"/>
</dbReference>
<evidence type="ECO:0000313" key="2">
    <source>
        <dbReference type="EMBL" id="MDF0602036.1"/>
    </source>
</evidence>